<dbReference type="PANTHER" id="PTHR22916">
    <property type="entry name" value="GLYCOSYLTRANSFERASE"/>
    <property type="match status" value="1"/>
</dbReference>
<dbReference type="CDD" id="cd00761">
    <property type="entry name" value="Glyco_tranf_GTA_type"/>
    <property type="match status" value="1"/>
</dbReference>
<keyword evidence="2" id="KW-0328">Glycosyltransferase</keyword>
<protein>
    <submittedName>
        <fullName evidence="2">Glycosyltransferase family 2 protein</fullName>
        <ecNumber evidence="2">2.4.-.-</ecNumber>
    </submittedName>
</protein>
<dbReference type="InterPro" id="IPR001173">
    <property type="entry name" value="Glyco_trans_2-like"/>
</dbReference>
<dbReference type="InterPro" id="IPR029044">
    <property type="entry name" value="Nucleotide-diphossugar_trans"/>
</dbReference>
<gene>
    <name evidence="2" type="ORF">AAGV28_01250</name>
</gene>
<accession>A0ABV4T7J1</accession>
<name>A0ABV4T7J1_9FLAO</name>
<reference evidence="2 3" key="1">
    <citation type="submission" date="2024-04" db="EMBL/GenBank/DDBJ databases">
        <title>New Clade of Flavobacterium.</title>
        <authorList>
            <person name="Matos L."/>
            <person name="Proenca D.N."/>
            <person name="Fransisco R.M."/>
            <person name="Chung A.P."/>
            <person name="Maccario L."/>
            <person name="Sorensen S.J."/>
            <person name="Morais P.V."/>
        </authorList>
    </citation>
    <scope>NUCLEOTIDE SEQUENCE [LARGE SCALE GENOMIC DNA]</scope>
    <source>
        <strain evidence="2 3">FZUC8N2.13</strain>
    </source>
</reference>
<organism evidence="2 3">
    <name type="scientific">Flavobacterium zubiriense</name>
    <dbReference type="NCBI Taxonomy" id="3138075"/>
    <lineage>
        <taxon>Bacteria</taxon>
        <taxon>Pseudomonadati</taxon>
        <taxon>Bacteroidota</taxon>
        <taxon>Flavobacteriia</taxon>
        <taxon>Flavobacteriales</taxon>
        <taxon>Flavobacteriaceae</taxon>
        <taxon>Flavobacterium</taxon>
    </lineage>
</organism>
<dbReference type="EMBL" id="JBCFQL010000001">
    <property type="protein sequence ID" value="MFA9189983.1"/>
    <property type="molecule type" value="Genomic_DNA"/>
</dbReference>
<keyword evidence="2" id="KW-0808">Transferase</keyword>
<dbReference type="Proteomes" id="UP001574169">
    <property type="component" value="Unassembled WGS sequence"/>
</dbReference>
<feature type="domain" description="Glycosyltransferase 2-like" evidence="1">
    <location>
        <begin position="8"/>
        <end position="171"/>
    </location>
</feature>
<keyword evidence="3" id="KW-1185">Reference proteome</keyword>
<evidence type="ECO:0000313" key="2">
    <source>
        <dbReference type="EMBL" id="MFA9189983.1"/>
    </source>
</evidence>
<proteinExistence type="predicted"/>
<evidence type="ECO:0000313" key="3">
    <source>
        <dbReference type="Proteomes" id="UP001574169"/>
    </source>
</evidence>
<dbReference type="GO" id="GO:0016757">
    <property type="term" value="F:glycosyltransferase activity"/>
    <property type="evidence" value="ECO:0007669"/>
    <property type="project" value="UniProtKB-KW"/>
</dbReference>
<dbReference type="SUPFAM" id="SSF53448">
    <property type="entry name" value="Nucleotide-diphospho-sugar transferases"/>
    <property type="match status" value="1"/>
</dbReference>
<dbReference type="EC" id="2.4.-.-" evidence="2"/>
<dbReference type="PANTHER" id="PTHR22916:SF3">
    <property type="entry name" value="UDP-GLCNAC:BETAGAL BETA-1,3-N-ACETYLGLUCOSAMINYLTRANSFERASE-LIKE PROTEIN 1"/>
    <property type="match status" value="1"/>
</dbReference>
<dbReference type="RefSeq" id="WP_373405012.1">
    <property type="nucleotide sequence ID" value="NZ_JBCFQL010000001.1"/>
</dbReference>
<comment type="caution">
    <text evidence="2">The sequence shown here is derived from an EMBL/GenBank/DDBJ whole genome shotgun (WGS) entry which is preliminary data.</text>
</comment>
<dbReference type="Gene3D" id="3.90.550.10">
    <property type="entry name" value="Spore Coat Polysaccharide Biosynthesis Protein SpsA, Chain A"/>
    <property type="match status" value="1"/>
</dbReference>
<dbReference type="Pfam" id="PF00535">
    <property type="entry name" value="Glycos_transf_2"/>
    <property type="match status" value="1"/>
</dbReference>
<sequence length="329" mass="39165">MQDDSLISIIIPTYNRGYIIKETLNSVLDQTYTNWECVIIDDGGNDDTFGLIKNYIVTTDRFKYFKRPSNLIKGVSSCRNYGITVSKGDFIIFLDSDDVLASYALSSRIKHFKQFPNNDFLVFTTQYFEGKISNKLGVFNIDPPVKNRENYLSLFLNHEFSWQTMSPIWKRSILLKYKFRNELYLLEDVIFHIEILFNTDIKFKRIDEIDNYYRISNWGKNNNSEGVSKIFDSVSFLLKNYNEQISEDSFLEKKFRRFVKIIYLIIIKSNKTSMEKKKLLNYLKTYNYISSKENFLFKVYAIIYKLKLNNKKDIGMYKLMNFLNKRLFQ</sequence>
<evidence type="ECO:0000259" key="1">
    <source>
        <dbReference type="Pfam" id="PF00535"/>
    </source>
</evidence>